<comment type="similarity">
    <text evidence="1 5">Belongs to the MreC family.</text>
</comment>
<keyword evidence="9" id="KW-1185">Reference proteome</keyword>
<keyword evidence="6" id="KW-0175">Coiled coil</keyword>
<feature type="domain" description="Rod shape-determining protein MreC beta-barrel core" evidence="7">
    <location>
        <begin position="126"/>
        <end position="278"/>
    </location>
</feature>
<feature type="coiled-coil region" evidence="6">
    <location>
        <begin position="72"/>
        <end position="116"/>
    </location>
</feature>
<protein>
    <recommendedName>
        <fullName evidence="2 5">Cell shape-determining protein MreC</fullName>
    </recommendedName>
    <alternativeName>
        <fullName evidence="4 5">Cell shape protein MreC</fullName>
    </alternativeName>
</protein>
<dbReference type="Gene3D" id="2.40.10.340">
    <property type="entry name" value="Rod shape-determining protein MreC, domain 1"/>
    <property type="match status" value="1"/>
</dbReference>
<dbReference type="PANTHER" id="PTHR34138">
    <property type="entry name" value="CELL SHAPE-DETERMINING PROTEIN MREC"/>
    <property type="match status" value="1"/>
</dbReference>
<evidence type="ECO:0000256" key="1">
    <source>
        <dbReference type="ARBA" id="ARBA00009369"/>
    </source>
</evidence>
<proteinExistence type="inferred from homology"/>
<sequence>MKNPFSSRRLVIAVIIAILTIAIITISSNARNSKAEPSLPSRVLSDITGWTAQVVGTPVKALTTSVASVQQLLNTYQENEKLTTRIDELAQAKVQLQTLQAENKALKNQLNLDSTLTDFKVVNAVVISRSPSNWQSQIIINKGTDAGLKRNMSVMGSGGLVGRIVQVNTTNSKVELISDNSQTANRFAIRVATSNGEVVDGIISGFNQTKNEIIMSNITSQTEVKKGDMVTTSGLGGVTPSGLYVGKVDAVTKDEGGVSKQILIKPATDFNNIPVVSVAIPQS</sequence>
<dbReference type="EMBL" id="DF820487">
    <property type="protein sequence ID" value="GAK30615.1"/>
    <property type="molecule type" value="Genomic_DNA"/>
</dbReference>
<dbReference type="InterPro" id="IPR055342">
    <property type="entry name" value="MreC_beta-barrel_core"/>
</dbReference>
<name>A0A069CS33_WEIOS</name>
<evidence type="ECO:0000313" key="8">
    <source>
        <dbReference type="EMBL" id="GAK30615.1"/>
    </source>
</evidence>
<reference evidence="9" key="1">
    <citation type="journal article" date="2014" name="Genome Announc.">
        <title>Draft genome sequence of Weissella oryzae SG25T, isolated from fermented rice grains.</title>
        <authorList>
            <person name="Tanizawa Y."/>
            <person name="Fujisawa T."/>
            <person name="Mochizuki T."/>
            <person name="Kaminuma E."/>
            <person name="Suzuki Y."/>
            <person name="Nakamura Y."/>
            <person name="Tohno M."/>
        </authorList>
    </citation>
    <scope>NUCLEOTIDE SEQUENCE [LARGE SCALE GENOMIC DNA]</scope>
    <source>
        <strain evidence="9">DSM 25784 / JCM 18191 / LMG 30913 / SG25</strain>
    </source>
</reference>
<dbReference type="Pfam" id="PF04085">
    <property type="entry name" value="MreC"/>
    <property type="match status" value="1"/>
</dbReference>
<evidence type="ECO:0000256" key="3">
    <source>
        <dbReference type="ARBA" id="ARBA00022960"/>
    </source>
</evidence>
<dbReference type="InterPro" id="IPR042177">
    <property type="entry name" value="Cell/Rod_1"/>
</dbReference>
<dbReference type="Gene3D" id="1.20.5.490">
    <property type="entry name" value="Single helix bin"/>
    <property type="match status" value="1"/>
</dbReference>
<evidence type="ECO:0000256" key="6">
    <source>
        <dbReference type="SAM" id="Coils"/>
    </source>
</evidence>
<dbReference type="GO" id="GO:0005886">
    <property type="term" value="C:plasma membrane"/>
    <property type="evidence" value="ECO:0007669"/>
    <property type="project" value="TreeGrafter"/>
</dbReference>
<dbReference type="OrthoDB" id="9792313at2"/>
<evidence type="ECO:0000313" key="9">
    <source>
        <dbReference type="Proteomes" id="UP000030643"/>
    </source>
</evidence>
<organism evidence="8 9">
    <name type="scientific">Weissella oryzae (strain DSM 25784 / JCM 18191 / LMG 30913 / SG25)</name>
    <dbReference type="NCBI Taxonomy" id="1329250"/>
    <lineage>
        <taxon>Bacteria</taxon>
        <taxon>Bacillati</taxon>
        <taxon>Bacillota</taxon>
        <taxon>Bacilli</taxon>
        <taxon>Lactobacillales</taxon>
        <taxon>Lactobacillaceae</taxon>
        <taxon>Weissella</taxon>
    </lineage>
</organism>
<dbReference type="InterPro" id="IPR007221">
    <property type="entry name" value="MreC"/>
</dbReference>
<dbReference type="GO" id="GO:0008360">
    <property type="term" value="P:regulation of cell shape"/>
    <property type="evidence" value="ECO:0007669"/>
    <property type="project" value="UniProtKB-KW"/>
</dbReference>
<keyword evidence="3 5" id="KW-0133">Cell shape</keyword>
<dbReference type="NCBIfam" id="TIGR00219">
    <property type="entry name" value="mreC"/>
    <property type="match status" value="1"/>
</dbReference>
<evidence type="ECO:0000259" key="7">
    <source>
        <dbReference type="Pfam" id="PF04085"/>
    </source>
</evidence>
<comment type="function">
    <text evidence="5">Involved in formation and maintenance of cell shape.</text>
</comment>
<accession>A0A069CS33</accession>
<evidence type="ECO:0000256" key="4">
    <source>
        <dbReference type="ARBA" id="ARBA00032089"/>
    </source>
</evidence>
<dbReference type="InterPro" id="IPR042175">
    <property type="entry name" value="Cell/Rod_MreC_2"/>
</dbReference>
<dbReference type="PANTHER" id="PTHR34138:SF1">
    <property type="entry name" value="CELL SHAPE-DETERMINING PROTEIN MREC"/>
    <property type="match status" value="1"/>
</dbReference>
<evidence type="ECO:0000256" key="5">
    <source>
        <dbReference type="PIRNR" id="PIRNR038471"/>
    </source>
</evidence>
<dbReference type="eggNOG" id="COG1792">
    <property type="taxonomic scope" value="Bacteria"/>
</dbReference>
<dbReference type="AlphaFoldDB" id="A0A069CS33"/>
<gene>
    <name evidence="8" type="primary">mreC</name>
    <name evidence="8" type="ORF">WOSG25_040550</name>
</gene>
<dbReference type="RefSeq" id="WP_027698707.1">
    <property type="nucleotide sequence ID" value="NZ_DF820487.1"/>
</dbReference>
<dbReference type="STRING" id="1329250.WOSG25_040550"/>
<dbReference type="PIRSF" id="PIRSF038471">
    <property type="entry name" value="MreC"/>
    <property type="match status" value="1"/>
</dbReference>
<evidence type="ECO:0000256" key="2">
    <source>
        <dbReference type="ARBA" id="ARBA00013855"/>
    </source>
</evidence>
<dbReference type="Proteomes" id="UP000030643">
    <property type="component" value="Unassembled WGS sequence"/>
</dbReference>
<dbReference type="Gene3D" id="2.40.10.350">
    <property type="entry name" value="Rod shape-determining protein MreC, domain 2"/>
    <property type="match status" value="1"/>
</dbReference>